<evidence type="ECO:0000256" key="2">
    <source>
        <dbReference type="ARBA" id="ARBA00022679"/>
    </source>
</evidence>
<evidence type="ECO:0008006" key="6">
    <source>
        <dbReference type="Google" id="ProtNLM"/>
    </source>
</evidence>
<dbReference type="RefSeq" id="WP_013325131.1">
    <property type="nucleotide sequence ID" value="NC_014501.1"/>
</dbReference>
<dbReference type="GO" id="GO:0016746">
    <property type="term" value="F:acyltransferase activity"/>
    <property type="evidence" value="ECO:0007669"/>
    <property type="project" value="UniProtKB-KW"/>
</dbReference>
<dbReference type="Proteomes" id="UP000008206">
    <property type="component" value="Chromosome"/>
</dbReference>
<dbReference type="GO" id="GO:0031470">
    <property type="term" value="C:carboxysome"/>
    <property type="evidence" value="ECO:0007669"/>
    <property type="project" value="UniProtKB-ARBA"/>
</dbReference>
<sequence>MKQFFREIFFYLNIIRLSPLLIPFWLTTEKHLIKADVLAWEKALGLLERSFFLQLLFLLQTPKEFRNLYYFRLFKGNFSGRFLSYILKVIYQECPYFFLDNSCNIGAGLFIQHGFSTIIMADIGENCWINQQVTIGYKDKSGRPKIGNNVRITAGAKVIGAIEIGDNVTVGANAVVVKNVPSNCVVVGVPAYIIKKDGVQVKQDL</sequence>
<keyword evidence="3" id="KW-0012">Acyltransferase</keyword>
<gene>
    <name evidence="4" type="ordered locus">Cyan7822_5211</name>
</gene>
<dbReference type="EMBL" id="CP002198">
    <property type="protein sequence ID" value="ADN17093.1"/>
    <property type="molecule type" value="Genomic_DNA"/>
</dbReference>
<dbReference type="HOGENOM" id="CLU_051638_10_2_3"/>
<dbReference type="Pfam" id="PF00132">
    <property type="entry name" value="Hexapep"/>
    <property type="match status" value="1"/>
</dbReference>
<dbReference type="InterPro" id="IPR001451">
    <property type="entry name" value="Hexapep"/>
</dbReference>
<comment type="similarity">
    <text evidence="1">Belongs to the transferase hexapeptide repeat family.</text>
</comment>
<keyword evidence="2" id="KW-0808">Transferase</keyword>
<dbReference type="InterPro" id="IPR045304">
    <property type="entry name" value="LbH_SAT"/>
</dbReference>
<dbReference type="eggNOG" id="COG1045">
    <property type="taxonomic scope" value="Bacteria"/>
</dbReference>
<evidence type="ECO:0000313" key="4">
    <source>
        <dbReference type="EMBL" id="ADN17093.1"/>
    </source>
</evidence>
<organism evidence="4 5">
    <name type="scientific">Gloeothece verrucosa (strain PCC 7822)</name>
    <name type="common">Cyanothece sp. (strain PCC 7822)</name>
    <dbReference type="NCBI Taxonomy" id="497965"/>
    <lineage>
        <taxon>Bacteria</taxon>
        <taxon>Bacillati</taxon>
        <taxon>Cyanobacteriota</taxon>
        <taxon>Cyanophyceae</taxon>
        <taxon>Oscillatoriophycideae</taxon>
        <taxon>Chroococcales</taxon>
        <taxon>Aphanothecaceae</taxon>
        <taxon>Gloeothece</taxon>
        <taxon>Gloeothece verrucosa</taxon>
    </lineage>
</organism>
<dbReference type="GO" id="GO:0043886">
    <property type="term" value="F:structural constituent of carboxysome shell"/>
    <property type="evidence" value="ECO:0007669"/>
    <property type="project" value="UniProtKB-ARBA"/>
</dbReference>
<keyword evidence="5" id="KW-1185">Reference proteome</keyword>
<dbReference type="KEGG" id="cyj:Cyan7822_5211"/>
<dbReference type="InterPro" id="IPR011004">
    <property type="entry name" value="Trimer_LpxA-like_sf"/>
</dbReference>
<dbReference type="STRING" id="497965.Cyan7822_5211"/>
<dbReference type="AlphaFoldDB" id="E0U5Y4"/>
<dbReference type="Gene3D" id="2.160.10.10">
    <property type="entry name" value="Hexapeptide repeat proteins"/>
    <property type="match status" value="1"/>
</dbReference>
<reference evidence="5" key="1">
    <citation type="journal article" date="2011" name="MBio">
        <title>Novel metabolic attributes of the genus Cyanothece, comprising a group of unicellular nitrogen-fixing Cyanobacteria.</title>
        <authorList>
            <person name="Bandyopadhyay A."/>
            <person name="Elvitigala T."/>
            <person name="Welsh E."/>
            <person name="Stockel J."/>
            <person name="Liberton M."/>
            <person name="Min H."/>
            <person name="Sherman L.A."/>
            <person name="Pakrasi H.B."/>
        </authorList>
    </citation>
    <scope>NUCLEOTIDE SEQUENCE [LARGE SCALE GENOMIC DNA]</scope>
    <source>
        <strain evidence="5">PCC 7822</strain>
    </source>
</reference>
<dbReference type="SUPFAM" id="SSF51161">
    <property type="entry name" value="Trimeric LpxA-like enzymes"/>
    <property type="match status" value="1"/>
</dbReference>
<evidence type="ECO:0000313" key="5">
    <source>
        <dbReference type="Proteomes" id="UP000008206"/>
    </source>
</evidence>
<dbReference type="OrthoDB" id="9815592at2"/>
<dbReference type="PANTHER" id="PTHR42811">
    <property type="entry name" value="SERINE ACETYLTRANSFERASE"/>
    <property type="match status" value="1"/>
</dbReference>
<proteinExistence type="inferred from homology"/>
<accession>E0U5Y4</accession>
<name>E0U5Y4_GLOV7</name>
<dbReference type="CDD" id="cd03354">
    <property type="entry name" value="LbH_SAT"/>
    <property type="match status" value="1"/>
</dbReference>
<evidence type="ECO:0000256" key="3">
    <source>
        <dbReference type="ARBA" id="ARBA00023315"/>
    </source>
</evidence>
<protein>
    <recommendedName>
        <fullName evidence="6">Serine acetyltransferase</fullName>
    </recommendedName>
</protein>
<evidence type="ECO:0000256" key="1">
    <source>
        <dbReference type="ARBA" id="ARBA00007274"/>
    </source>
</evidence>